<protein>
    <submittedName>
        <fullName evidence="1">Uncharacterized protein</fullName>
    </submittedName>
</protein>
<proteinExistence type="predicted"/>
<comment type="caution">
    <text evidence="1">The sequence shown here is derived from an EMBL/GenBank/DDBJ whole genome shotgun (WGS) entry which is preliminary data.</text>
</comment>
<dbReference type="EMBL" id="JAAIUW010000006">
    <property type="protein sequence ID" value="KAF7826338.1"/>
    <property type="molecule type" value="Genomic_DNA"/>
</dbReference>
<dbReference type="AlphaFoldDB" id="A0A834WMI1"/>
<sequence length="38" mass="4564">MVEAIRSRNARLYIESEATIEEIAPYLNTTYHRRVKRI</sequence>
<evidence type="ECO:0000313" key="1">
    <source>
        <dbReference type="EMBL" id="KAF7826338.1"/>
    </source>
</evidence>
<dbReference type="Proteomes" id="UP000634136">
    <property type="component" value="Unassembled WGS sequence"/>
</dbReference>
<evidence type="ECO:0000313" key="2">
    <source>
        <dbReference type="Proteomes" id="UP000634136"/>
    </source>
</evidence>
<organism evidence="1 2">
    <name type="scientific">Senna tora</name>
    <dbReference type="NCBI Taxonomy" id="362788"/>
    <lineage>
        <taxon>Eukaryota</taxon>
        <taxon>Viridiplantae</taxon>
        <taxon>Streptophyta</taxon>
        <taxon>Embryophyta</taxon>
        <taxon>Tracheophyta</taxon>
        <taxon>Spermatophyta</taxon>
        <taxon>Magnoliopsida</taxon>
        <taxon>eudicotyledons</taxon>
        <taxon>Gunneridae</taxon>
        <taxon>Pentapetalae</taxon>
        <taxon>rosids</taxon>
        <taxon>fabids</taxon>
        <taxon>Fabales</taxon>
        <taxon>Fabaceae</taxon>
        <taxon>Caesalpinioideae</taxon>
        <taxon>Cassia clade</taxon>
        <taxon>Senna</taxon>
    </lineage>
</organism>
<keyword evidence="2" id="KW-1185">Reference proteome</keyword>
<gene>
    <name evidence="1" type="ORF">G2W53_017502</name>
</gene>
<accession>A0A834WMI1</accession>
<reference evidence="1" key="1">
    <citation type="submission" date="2020-09" db="EMBL/GenBank/DDBJ databases">
        <title>Genome-Enabled Discovery of Anthraquinone Biosynthesis in Senna tora.</title>
        <authorList>
            <person name="Kang S.-H."/>
            <person name="Pandey R.P."/>
            <person name="Lee C.-M."/>
            <person name="Sim J.-S."/>
            <person name="Jeong J.-T."/>
            <person name="Choi B.-S."/>
            <person name="Jung M."/>
            <person name="Ginzburg D."/>
            <person name="Zhao K."/>
            <person name="Won S.Y."/>
            <person name="Oh T.-J."/>
            <person name="Yu Y."/>
            <person name="Kim N.-H."/>
            <person name="Lee O.R."/>
            <person name="Lee T.-H."/>
            <person name="Bashyal P."/>
            <person name="Kim T.-S."/>
            <person name="Lee W.-H."/>
            <person name="Kawkins C."/>
            <person name="Kim C.-K."/>
            <person name="Kim J.S."/>
            <person name="Ahn B.O."/>
            <person name="Rhee S.Y."/>
            <person name="Sohng J.K."/>
        </authorList>
    </citation>
    <scope>NUCLEOTIDE SEQUENCE</scope>
    <source>
        <tissue evidence="1">Leaf</tissue>
    </source>
</reference>
<name>A0A834WMI1_9FABA</name>